<protein>
    <submittedName>
        <fullName evidence="2">Uncharacterized protein</fullName>
    </submittedName>
</protein>
<evidence type="ECO:0000256" key="1">
    <source>
        <dbReference type="SAM" id="Phobius"/>
    </source>
</evidence>
<sequence>MAAPAALRHLQMIAYSFVFAAVVITVLGLFVIFPGVGLEYQAAALLPLVLAAADWLLVTLLERQAPPADVASRNGAAHFLHTMALSRMAFAEAPILVGFVLVFVLGDTALPVVSGLLGSLALLAWWWPGERLIQDARARLEPAGGAAALDEVLGR</sequence>
<accession>A0A8J3CAV1</accession>
<keyword evidence="3" id="KW-1185">Reference proteome</keyword>
<proteinExistence type="predicted"/>
<evidence type="ECO:0000313" key="2">
    <source>
        <dbReference type="EMBL" id="GGM67026.1"/>
    </source>
</evidence>
<keyword evidence="1" id="KW-1133">Transmembrane helix</keyword>
<keyword evidence="1" id="KW-0472">Membrane</keyword>
<dbReference type="AlphaFoldDB" id="A0A8J3CAV1"/>
<dbReference type="EMBL" id="BMMK01000021">
    <property type="protein sequence ID" value="GGM67026.1"/>
    <property type="molecule type" value="Genomic_DNA"/>
</dbReference>
<reference evidence="2" key="1">
    <citation type="journal article" date="2014" name="Int. J. Syst. Evol. Microbiol.">
        <title>Complete genome sequence of Corynebacterium casei LMG S-19264T (=DSM 44701T), isolated from a smear-ripened cheese.</title>
        <authorList>
            <consortium name="US DOE Joint Genome Institute (JGI-PGF)"/>
            <person name="Walter F."/>
            <person name="Albersmeier A."/>
            <person name="Kalinowski J."/>
            <person name="Ruckert C."/>
        </authorList>
    </citation>
    <scope>NUCLEOTIDE SEQUENCE</scope>
    <source>
        <strain evidence="2">CGMCC 4.5737</strain>
    </source>
</reference>
<name>A0A8J3CAV1_9PSEU</name>
<reference evidence="2" key="2">
    <citation type="submission" date="2020-09" db="EMBL/GenBank/DDBJ databases">
        <authorList>
            <person name="Sun Q."/>
            <person name="Zhou Y."/>
        </authorList>
    </citation>
    <scope>NUCLEOTIDE SEQUENCE</scope>
    <source>
        <strain evidence="2">CGMCC 4.5737</strain>
    </source>
</reference>
<feature type="transmembrane region" description="Helical" evidence="1">
    <location>
        <begin position="109"/>
        <end position="127"/>
    </location>
</feature>
<dbReference type="RefSeq" id="WP_189060099.1">
    <property type="nucleotide sequence ID" value="NZ_BMMK01000021.1"/>
</dbReference>
<comment type="caution">
    <text evidence="2">The sequence shown here is derived from an EMBL/GenBank/DDBJ whole genome shotgun (WGS) entry which is preliminary data.</text>
</comment>
<feature type="transmembrane region" description="Helical" evidence="1">
    <location>
        <begin position="82"/>
        <end position="103"/>
    </location>
</feature>
<feature type="transmembrane region" description="Helical" evidence="1">
    <location>
        <begin position="42"/>
        <end position="61"/>
    </location>
</feature>
<keyword evidence="1" id="KW-0812">Transmembrane</keyword>
<organism evidence="2 3">
    <name type="scientific">Longimycelium tulufanense</name>
    <dbReference type="NCBI Taxonomy" id="907463"/>
    <lineage>
        <taxon>Bacteria</taxon>
        <taxon>Bacillati</taxon>
        <taxon>Actinomycetota</taxon>
        <taxon>Actinomycetes</taxon>
        <taxon>Pseudonocardiales</taxon>
        <taxon>Pseudonocardiaceae</taxon>
        <taxon>Longimycelium</taxon>
    </lineage>
</organism>
<evidence type="ECO:0000313" key="3">
    <source>
        <dbReference type="Proteomes" id="UP000637578"/>
    </source>
</evidence>
<gene>
    <name evidence="2" type="ORF">GCM10012275_41900</name>
</gene>
<dbReference type="Proteomes" id="UP000637578">
    <property type="component" value="Unassembled WGS sequence"/>
</dbReference>
<feature type="transmembrane region" description="Helical" evidence="1">
    <location>
        <begin position="12"/>
        <end position="36"/>
    </location>
</feature>